<evidence type="ECO:0000313" key="2">
    <source>
        <dbReference type="Proteomes" id="UP000694941"/>
    </source>
</evidence>
<dbReference type="InterPro" id="IPR029071">
    <property type="entry name" value="Ubiquitin-like_domsf"/>
</dbReference>
<organism evidence="2 3">
    <name type="scientific">Limulus polyphemus</name>
    <name type="common">Atlantic horseshoe crab</name>
    <dbReference type="NCBI Taxonomy" id="6850"/>
    <lineage>
        <taxon>Eukaryota</taxon>
        <taxon>Metazoa</taxon>
        <taxon>Ecdysozoa</taxon>
        <taxon>Arthropoda</taxon>
        <taxon>Chelicerata</taxon>
        <taxon>Merostomata</taxon>
        <taxon>Xiphosura</taxon>
        <taxon>Limulidae</taxon>
        <taxon>Limulus</taxon>
    </lineage>
</organism>
<keyword evidence="2" id="KW-1185">Reference proteome</keyword>
<feature type="domain" description="Ras-associating" evidence="1">
    <location>
        <begin position="1"/>
        <end position="54"/>
    </location>
</feature>
<gene>
    <name evidence="3" type="primary">LOC111083745</name>
</gene>
<evidence type="ECO:0000259" key="1">
    <source>
        <dbReference type="PROSITE" id="PS50200"/>
    </source>
</evidence>
<dbReference type="PROSITE" id="PS50200">
    <property type="entry name" value="RA"/>
    <property type="match status" value="2"/>
</dbReference>
<dbReference type="PANTHER" id="PTHR21298:SF2">
    <property type="entry name" value="GH01721P"/>
    <property type="match status" value="1"/>
</dbReference>
<dbReference type="InterPro" id="IPR000159">
    <property type="entry name" value="RA_dom"/>
</dbReference>
<accession>A0ABM1RXL7</accession>
<feature type="domain" description="Ras-associating" evidence="1">
    <location>
        <begin position="184"/>
        <end position="274"/>
    </location>
</feature>
<sequence>IVVKVYARVLSADVEYKTLSIGPYTTSKEVVRILLNKFRMKHRDPNLYYLAMEVWIRKTDCLCLVDIAVILRLFVFDRIGKQRNMDQLGTPRTIQKGPATNRVLATVSKLRCLVTGEKPRTKTSVAKSFYISQTTVQKIMKKDINHENEANRVWVHLENLEERPTRFFKSAPPVCRFVLQMRMGGLVKVYDGCLMTGSLYKSLLVSDRTTTEEFIQLLLRCYNSQERPNKFALFEISTTQKYERKLHQKDYPLLIQQAWSNQECFAFHLRRNSESFHKRKLLWMRCTNVSGQHSFRMSVRDEVSPTAIHSPTLKPSFNNYDNFFYI</sequence>
<dbReference type="RefSeq" id="XP_022236122.1">
    <property type="nucleotide sequence ID" value="XM_022380414.1"/>
</dbReference>
<protein>
    <submittedName>
        <fullName evidence="3">Uncharacterized protein LOC111083745</fullName>
    </submittedName>
</protein>
<dbReference type="PANTHER" id="PTHR21298">
    <property type="entry name" value="GH01721P"/>
    <property type="match status" value="1"/>
</dbReference>
<proteinExistence type="predicted"/>
<dbReference type="SMART" id="SM00314">
    <property type="entry name" value="RA"/>
    <property type="match status" value="2"/>
</dbReference>
<dbReference type="Gene3D" id="3.10.20.90">
    <property type="entry name" value="Phosphatidylinositol 3-kinase Catalytic Subunit, Chain A, domain 1"/>
    <property type="match status" value="2"/>
</dbReference>
<reference evidence="3" key="1">
    <citation type="submission" date="2025-08" db="UniProtKB">
        <authorList>
            <consortium name="RefSeq"/>
        </authorList>
    </citation>
    <scope>IDENTIFICATION</scope>
    <source>
        <tissue evidence="3">Muscle</tissue>
    </source>
</reference>
<dbReference type="Proteomes" id="UP000694941">
    <property type="component" value="Unplaced"/>
</dbReference>
<dbReference type="SUPFAM" id="SSF54236">
    <property type="entry name" value="Ubiquitin-like"/>
    <property type="match status" value="2"/>
</dbReference>
<feature type="non-terminal residue" evidence="3">
    <location>
        <position position="1"/>
    </location>
</feature>
<name>A0ABM1RXL7_LIMPO</name>
<dbReference type="Pfam" id="PF00788">
    <property type="entry name" value="RA"/>
    <property type="match status" value="2"/>
</dbReference>
<evidence type="ECO:0000313" key="3">
    <source>
        <dbReference type="RefSeq" id="XP_022236122.1"/>
    </source>
</evidence>
<dbReference type="GeneID" id="111083745"/>
<dbReference type="CDD" id="cd17043">
    <property type="entry name" value="RA"/>
    <property type="match status" value="1"/>
</dbReference>